<name>A0A7R7FRW1_9BACT</name>
<dbReference type="EMBL" id="AP023213">
    <property type="protein sequence ID" value="BCO11196.1"/>
    <property type="molecule type" value="Genomic_DNA"/>
</dbReference>
<reference evidence="1 2" key="1">
    <citation type="submission" date="2020-06" db="EMBL/GenBank/DDBJ databases">
        <title>Interaction of electrochemicaly active bacteria, Geobacter bremensis R4 on different carbon anode.</title>
        <authorList>
            <person name="Meng L."/>
            <person name="Yoshida N."/>
        </authorList>
    </citation>
    <scope>NUCLEOTIDE SEQUENCE [LARGE SCALE GENOMIC DNA]</scope>
    <source>
        <strain evidence="1 2">R4</strain>
    </source>
</reference>
<keyword evidence="2" id="KW-1185">Reference proteome</keyword>
<accession>A0A7R7FRW1</accession>
<gene>
    <name evidence="1" type="ORF">GEOBRER4_n0656</name>
</gene>
<protein>
    <submittedName>
        <fullName evidence="1">Uncharacterized protein</fullName>
    </submittedName>
</protein>
<evidence type="ECO:0000313" key="1">
    <source>
        <dbReference type="EMBL" id="BCO11196.1"/>
    </source>
</evidence>
<evidence type="ECO:0000313" key="2">
    <source>
        <dbReference type="Proteomes" id="UP000515472"/>
    </source>
</evidence>
<proteinExistence type="predicted"/>
<sequence>MGRERKWKKEYHSCAAKVNQHAALSPFSSRRFLHAPTSSFPPGKRGRFLLEKVLR</sequence>
<dbReference type="AlphaFoldDB" id="A0A7R7FRW1"/>
<dbReference type="Proteomes" id="UP000515472">
    <property type="component" value="Chromosome"/>
</dbReference>
<organism evidence="1 2">
    <name type="scientific">Citrifermentans bremense</name>
    <dbReference type="NCBI Taxonomy" id="60035"/>
    <lineage>
        <taxon>Bacteria</taxon>
        <taxon>Pseudomonadati</taxon>
        <taxon>Thermodesulfobacteriota</taxon>
        <taxon>Desulfuromonadia</taxon>
        <taxon>Geobacterales</taxon>
        <taxon>Geobacteraceae</taxon>
        <taxon>Citrifermentans</taxon>
    </lineage>
</organism>